<dbReference type="SUPFAM" id="SSF56091">
    <property type="entry name" value="DNA ligase/mRNA capping enzyme, catalytic domain"/>
    <property type="match status" value="1"/>
</dbReference>
<accession>A0A6G0WLU7</accession>
<feature type="domain" description="RNA ligase" evidence="1">
    <location>
        <begin position="47"/>
        <end position="238"/>
    </location>
</feature>
<keyword evidence="3" id="KW-1185">Reference proteome</keyword>
<name>A0A6G0WLU7_9STRA</name>
<dbReference type="EMBL" id="VJMJ01000179">
    <property type="protein sequence ID" value="KAF0728300.1"/>
    <property type="molecule type" value="Genomic_DNA"/>
</dbReference>
<evidence type="ECO:0000313" key="3">
    <source>
        <dbReference type="Proteomes" id="UP000481153"/>
    </source>
</evidence>
<proteinExistence type="predicted"/>
<comment type="caution">
    <text evidence="2">The sequence shown here is derived from an EMBL/GenBank/DDBJ whole genome shotgun (WGS) entry which is preliminary data.</text>
</comment>
<dbReference type="AlphaFoldDB" id="A0A6G0WLU7"/>
<dbReference type="Proteomes" id="UP000481153">
    <property type="component" value="Unassembled WGS sequence"/>
</dbReference>
<evidence type="ECO:0000313" key="2">
    <source>
        <dbReference type="EMBL" id="KAF0728300.1"/>
    </source>
</evidence>
<sequence>MIPFPSIEQFRHVIAAVAYHAQYVGRDEDNKPIHDTTKPLPVLTFHGSVKLHGSNTGIVFHAYSPAEIQFQSRSRILSVKDDYEGFANHMTRHLDCLVELKQAIAESVGPESTADQTIAVFGEWCGGNIQKGVALAQLPKMFVMFGVLVGERWLDMTLLRSVEFEAARIFHVHRFGEWAITIDFNAPKESQPELEQLTALIEEECPAGKHFGISGVGEGIVWKCVTPGFTGPRFWFKTKGERHAMPDPSLKGAKVPKQAAPVDPELVHSIQAFIDLAVSDARLEQGLSVLKERGIEITIKSMGEFIKWVQQDVAKEETDTMAANGLEFKTLAGPIAAIAREWYKKALTNQGTT</sequence>
<protein>
    <recommendedName>
        <fullName evidence="1">RNA ligase domain-containing protein</fullName>
    </recommendedName>
</protein>
<dbReference type="VEuPathDB" id="FungiDB:AeMF1_020127"/>
<evidence type="ECO:0000259" key="1">
    <source>
        <dbReference type="Pfam" id="PF09414"/>
    </source>
</evidence>
<dbReference type="Pfam" id="PF09414">
    <property type="entry name" value="RNA_ligase"/>
    <property type="match status" value="1"/>
</dbReference>
<organism evidence="2 3">
    <name type="scientific">Aphanomyces euteiches</name>
    <dbReference type="NCBI Taxonomy" id="100861"/>
    <lineage>
        <taxon>Eukaryota</taxon>
        <taxon>Sar</taxon>
        <taxon>Stramenopiles</taxon>
        <taxon>Oomycota</taxon>
        <taxon>Saprolegniomycetes</taxon>
        <taxon>Saprolegniales</taxon>
        <taxon>Verrucalvaceae</taxon>
        <taxon>Aphanomyces</taxon>
    </lineage>
</organism>
<gene>
    <name evidence="2" type="ORF">Ae201684_013851</name>
</gene>
<dbReference type="InterPro" id="IPR021122">
    <property type="entry name" value="RNA_ligase_dom_REL/Rnl2"/>
</dbReference>
<reference evidence="2 3" key="1">
    <citation type="submission" date="2019-07" db="EMBL/GenBank/DDBJ databases">
        <title>Genomics analysis of Aphanomyces spp. identifies a new class of oomycete effector associated with host adaptation.</title>
        <authorList>
            <person name="Gaulin E."/>
        </authorList>
    </citation>
    <scope>NUCLEOTIDE SEQUENCE [LARGE SCALE GENOMIC DNA]</scope>
    <source>
        <strain evidence="2 3">ATCC 201684</strain>
    </source>
</reference>
<dbReference type="Gene3D" id="3.30.470.30">
    <property type="entry name" value="DNA ligase/mRNA capping enzyme"/>
    <property type="match status" value="1"/>
</dbReference>